<gene>
    <name evidence="2" type="ORF">PRUPE_7G041700</name>
</gene>
<evidence type="ECO:0000256" key="1">
    <source>
        <dbReference type="SAM" id="Phobius"/>
    </source>
</evidence>
<proteinExistence type="predicted"/>
<protein>
    <submittedName>
        <fullName evidence="2">Uncharacterized protein</fullName>
    </submittedName>
</protein>
<keyword evidence="3" id="KW-1185">Reference proteome</keyword>
<keyword evidence="1" id="KW-0812">Transmembrane</keyword>
<organism evidence="2 3">
    <name type="scientific">Prunus persica</name>
    <name type="common">Peach</name>
    <name type="synonym">Amygdalus persica</name>
    <dbReference type="NCBI Taxonomy" id="3760"/>
    <lineage>
        <taxon>Eukaryota</taxon>
        <taxon>Viridiplantae</taxon>
        <taxon>Streptophyta</taxon>
        <taxon>Embryophyta</taxon>
        <taxon>Tracheophyta</taxon>
        <taxon>Spermatophyta</taxon>
        <taxon>Magnoliopsida</taxon>
        <taxon>eudicotyledons</taxon>
        <taxon>Gunneridae</taxon>
        <taxon>Pentapetalae</taxon>
        <taxon>rosids</taxon>
        <taxon>fabids</taxon>
        <taxon>Rosales</taxon>
        <taxon>Rosaceae</taxon>
        <taxon>Amygdaloideae</taxon>
        <taxon>Amygdaleae</taxon>
        <taxon>Prunus</taxon>
    </lineage>
</organism>
<evidence type="ECO:0000313" key="3">
    <source>
        <dbReference type="Proteomes" id="UP000006882"/>
    </source>
</evidence>
<dbReference type="Proteomes" id="UP000006882">
    <property type="component" value="Chromosome G7"/>
</dbReference>
<sequence length="76" mass="8621">MCSDISDSWSFDRPLLLFTPYSKYLQSMGALYVQIGLGYIGMVLNLKMMNFGSRLSTCQFKYLQLAGRFSLGYIIG</sequence>
<name>A0A251N6H3_PRUPE</name>
<keyword evidence="1" id="KW-0472">Membrane</keyword>
<dbReference type="Gramene" id="ONH94950">
    <property type="protein sequence ID" value="ONH94950"/>
    <property type="gene ID" value="PRUPE_7G041700"/>
</dbReference>
<accession>A0A251N6H3</accession>
<evidence type="ECO:0000313" key="2">
    <source>
        <dbReference type="EMBL" id="ONH94950.1"/>
    </source>
</evidence>
<dbReference type="EMBL" id="CM007657">
    <property type="protein sequence ID" value="ONH94950.1"/>
    <property type="molecule type" value="Genomic_DNA"/>
</dbReference>
<feature type="transmembrane region" description="Helical" evidence="1">
    <location>
        <begin position="24"/>
        <end position="46"/>
    </location>
</feature>
<dbReference type="AlphaFoldDB" id="A0A251N6H3"/>
<reference evidence="2 3" key="1">
    <citation type="journal article" date="2013" name="Nat. Genet.">
        <title>The high-quality draft genome of peach (Prunus persica) identifies unique patterns of genetic diversity, domestication and genome evolution.</title>
        <authorList>
            <consortium name="International Peach Genome Initiative"/>
            <person name="Verde I."/>
            <person name="Abbott A.G."/>
            <person name="Scalabrin S."/>
            <person name="Jung S."/>
            <person name="Shu S."/>
            <person name="Marroni F."/>
            <person name="Zhebentyayeva T."/>
            <person name="Dettori M.T."/>
            <person name="Grimwood J."/>
            <person name="Cattonaro F."/>
            <person name="Zuccolo A."/>
            <person name="Rossini L."/>
            <person name="Jenkins J."/>
            <person name="Vendramin E."/>
            <person name="Meisel L.A."/>
            <person name="Decroocq V."/>
            <person name="Sosinski B."/>
            <person name="Prochnik S."/>
            <person name="Mitros T."/>
            <person name="Policriti A."/>
            <person name="Cipriani G."/>
            <person name="Dondini L."/>
            <person name="Ficklin S."/>
            <person name="Goodstein D.M."/>
            <person name="Xuan P."/>
            <person name="Del Fabbro C."/>
            <person name="Aramini V."/>
            <person name="Copetti D."/>
            <person name="Gonzalez S."/>
            <person name="Horner D.S."/>
            <person name="Falchi R."/>
            <person name="Lucas S."/>
            <person name="Mica E."/>
            <person name="Maldonado J."/>
            <person name="Lazzari B."/>
            <person name="Bielenberg D."/>
            <person name="Pirona R."/>
            <person name="Miculan M."/>
            <person name="Barakat A."/>
            <person name="Testolin R."/>
            <person name="Stella A."/>
            <person name="Tartarini S."/>
            <person name="Tonutti P."/>
            <person name="Arus P."/>
            <person name="Orellana A."/>
            <person name="Wells C."/>
            <person name="Main D."/>
            <person name="Vizzotto G."/>
            <person name="Silva H."/>
            <person name="Salamini F."/>
            <person name="Schmutz J."/>
            <person name="Morgante M."/>
            <person name="Rokhsar D.S."/>
        </authorList>
    </citation>
    <scope>NUCLEOTIDE SEQUENCE [LARGE SCALE GENOMIC DNA]</scope>
    <source>
        <strain evidence="3">cv. Nemared</strain>
    </source>
</reference>
<keyword evidence="1" id="KW-1133">Transmembrane helix</keyword>